<keyword evidence="3" id="KW-1185">Reference proteome</keyword>
<dbReference type="InterPro" id="IPR019734">
    <property type="entry name" value="TPR_rpt"/>
</dbReference>
<evidence type="ECO:0008006" key="4">
    <source>
        <dbReference type="Google" id="ProtNLM"/>
    </source>
</evidence>
<dbReference type="Proteomes" id="UP001207654">
    <property type="component" value="Unassembled WGS sequence"/>
</dbReference>
<accession>A0ABT4APW5</accession>
<evidence type="ECO:0000313" key="3">
    <source>
        <dbReference type="Proteomes" id="UP001207654"/>
    </source>
</evidence>
<dbReference type="PROSITE" id="PS50005">
    <property type="entry name" value="TPR"/>
    <property type="match status" value="1"/>
</dbReference>
<gene>
    <name evidence="2" type="ORF">OV287_55815</name>
</gene>
<keyword evidence="1" id="KW-0802">TPR repeat</keyword>
<reference evidence="2 3" key="1">
    <citation type="submission" date="2022-11" db="EMBL/GenBank/DDBJ databases">
        <title>Minimal conservation of predation-associated metabolite biosynthetic gene clusters underscores biosynthetic potential of Myxococcota including descriptions for ten novel species: Archangium lansinium sp. nov., Myxococcus landrumus sp. nov., Nannocystis bai.</title>
        <authorList>
            <person name="Ahearne A."/>
            <person name="Stevens C."/>
            <person name="Phillips K."/>
        </authorList>
    </citation>
    <scope>NUCLEOTIDE SEQUENCE [LARGE SCALE GENOMIC DNA]</scope>
    <source>
        <strain evidence="2 3">MIWBW</strain>
    </source>
</reference>
<comment type="caution">
    <text evidence="2">The sequence shown here is derived from an EMBL/GenBank/DDBJ whole genome shotgun (WGS) entry which is preliminary data.</text>
</comment>
<dbReference type="RefSeq" id="WP_267542263.1">
    <property type="nucleotide sequence ID" value="NZ_JAPNKA010000001.1"/>
</dbReference>
<name>A0ABT4APW5_9BACT</name>
<sequence>MGLGDAFRSWWLSREVRRLLIAGERKNAFILVSSVGEQLRASALVDLARDCDEDEPELACELLQHALARSPQDDDVTWLLARMEARAGRVRSSVERLRALRVRHPRRVDVLAELADQLITLERASEAEQLLAEWEESPEPRLLCLLGKARFAQERLQEALPPLDRAMALYEEMIHRDPYGQAVRDDAYVELEALHSEVLASLHGHEALIVDAARRRKLDARAGVNFLLLAAHQMVGAPCRAPSLALLPLERMRALADERLRGDASDTVGLVQRGGVALREGRFSDAVKHFERAHELAPGDFAPLLGKGMALELDQQDVLGGLKHLPDVSPLEGLERVFPDWPVLTARERRVVHASVLPLRQFLPGLAARGFRARLLPLDVRVSDVPELAPLREERAGEGDHRTFEALDGVTYGNLAVAKVEGLLSLAPGASGWVLAHEFAHLVLIAGPDTLRFRVQRLLRRAERAGYVGSEYQKQNEDEFFACAYTEYLARRYGLDAEQQLDDRGVSADVFSLFEELDTLPGRSLFSG</sequence>
<proteinExistence type="predicted"/>
<evidence type="ECO:0000313" key="2">
    <source>
        <dbReference type="EMBL" id="MCY1083742.1"/>
    </source>
</evidence>
<dbReference type="SMART" id="SM00028">
    <property type="entry name" value="TPR"/>
    <property type="match status" value="2"/>
</dbReference>
<dbReference type="InterPro" id="IPR011990">
    <property type="entry name" value="TPR-like_helical_dom_sf"/>
</dbReference>
<evidence type="ECO:0000256" key="1">
    <source>
        <dbReference type="PROSITE-ProRule" id="PRU00339"/>
    </source>
</evidence>
<protein>
    <recommendedName>
        <fullName evidence="4">Tetratricopeptide repeat protein</fullName>
    </recommendedName>
</protein>
<dbReference type="Gene3D" id="1.25.40.10">
    <property type="entry name" value="Tetratricopeptide repeat domain"/>
    <property type="match status" value="2"/>
</dbReference>
<feature type="repeat" description="TPR" evidence="1">
    <location>
        <begin position="267"/>
        <end position="300"/>
    </location>
</feature>
<dbReference type="EMBL" id="JAPNKA010000001">
    <property type="protein sequence ID" value="MCY1083742.1"/>
    <property type="molecule type" value="Genomic_DNA"/>
</dbReference>
<dbReference type="SUPFAM" id="SSF48452">
    <property type="entry name" value="TPR-like"/>
    <property type="match status" value="1"/>
</dbReference>
<organism evidence="2 3">
    <name type="scientific">Archangium lansingense</name>
    <dbReference type="NCBI Taxonomy" id="2995310"/>
    <lineage>
        <taxon>Bacteria</taxon>
        <taxon>Pseudomonadati</taxon>
        <taxon>Myxococcota</taxon>
        <taxon>Myxococcia</taxon>
        <taxon>Myxococcales</taxon>
        <taxon>Cystobacterineae</taxon>
        <taxon>Archangiaceae</taxon>
        <taxon>Archangium</taxon>
    </lineage>
</organism>